<evidence type="ECO:0000256" key="1">
    <source>
        <dbReference type="SAM" id="Phobius"/>
    </source>
</evidence>
<protein>
    <submittedName>
        <fullName evidence="2">Uncharacterized protein</fullName>
    </submittedName>
</protein>
<keyword evidence="1" id="KW-0812">Transmembrane</keyword>
<keyword evidence="1" id="KW-1133">Transmembrane helix</keyword>
<evidence type="ECO:0000313" key="3">
    <source>
        <dbReference type="Proteomes" id="UP000596083"/>
    </source>
</evidence>
<dbReference type="AlphaFoldDB" id="A0A7T7KN06"/>
<reference evidence="2 3" key="1">
    <citation type="submission" date="2020-12" db="EMBL/GenBank/DDBJ databases">
        <authorList>
            <person name="Zheng R.K."/>
            <person name="Sun C.M."/>
        </authorList>
    </citation>
    <scope>NUCLEOTIDE SEQUENCE [LARGE SCALE GENOMIC DNA]</scope>
    <source>
        <strain evidence="2 3">ZRK001</strain>
    </source>
</reference>
<proteinExistence type="predicted"/>
<name>A0A7T7KN06_9HYPH</name>
<evidence type="ECO:0000313" key="2">
    <source>
        <dbReference type="EMBL" id="QQM32361.1"/>
    </source>
</evidence>
<dbReference type="RefSeq" id="WP_200337809.1">
    <property type="nucleotide sequence ID" value="NZ_CP066786.1"/>
</dbReference>
<dbReference type="EMBL" id="CP066786">
    <property type="protein sequence ID" value="QQM32361.1"/>
    <property type="molecule type" value="Genomic_DNA"/>
</dbReference>
<keyword evidence="1" id="KW-0472">Membrane</keyword>
<dbReference type="Proteomes" id="UP000596083">
    <property type="component" value="Chromosome"/>
</dbReference>
<dbReference type="KEGG" id="mlut:JET14_09600"/>
<feature type="transmembrane region" description="Helical" evidence="1">
    <location>
        <begin position="72"/>
        <end position="92"/>
    </location>
</feature>
<accession>A0A7T7KN06</accession>
<gene>
    <name evidence="2" type="ORF">JET14_09600</name>
</gene>
<feature type="transmembrane region" description="Helical" evidence="1">
    <location>
        <begin position="112"/>
        <end position="133"/>
    </location>
</feature>
<organism evidence="2 3">
    <name type="scientific">Martelella lutilitoris</name>
    <dbReference type="NCBI Taxonomy" id="2583532"/>
    <lineage>
        <taxon>Bacteria</taxon>
        <taxon>Pseudomonadati</taxon>
        <taxon>Pseudomonadota</taxon>
        <taxon>Alphaproteobacteria</taxon>
        <taxon>Hyphomicrobiales</taxon>
        <taxon>Aurantimonadaceae</taxon>
        <taxon>Martelella</taxon>
    </lineage>
</organism>
<sequence>MTAVVFLLIAIPLAVFALAPIRHANMASSWKNDKLDFILSKHRVLSLKSFWVERSDRRFSISAVLDEWINSINFIIAFITICLFTIYIGSSISELSNISDLSNTIGYKFEKLFIYSLFVNFSLTFLHILWILFQFRWNWVPTSRLVRKRAVAEAAAAGSELAHLEVNKEGPMKDSLLVQQPLSDEEYDRYLADPAFQKAVAQMVNDRLKNAADVDPYDQGPTDEEVLVEFLASKRLYQRGN</sequence>